<evidence type="ECO:0000259" key="2">
    <source>
        <dbReference type="Pfam" id="PF07885"/>
    </source>
</evidence>
<feature type="domain" description="Potassium channel" evidence="2">
    <location>
        <begin position="80"/>
        <end position="150"/>
    </location>
</feature>
<dbReference type="OrthoDB" id="8477930at2"/>
<organism evidence="3 4">
    <name type="scientific">Labedella populi</name>
    <dbReference type="NCBI Taxonomy" id="2498850"/>
    <lineage>
        <taxon>Bacteria</taxon>
        <taxon>Bacillati</taxon>
        <taxon>Actinomycetota</taxon>
        <taxon>Actinomycetes</taxon>
        <taxon>Micrococcales</taxon>
        <taxon>Microbacteriaceae</taxon>
        <taxon>Labedella</taxon>
    </lineage>
</organism>
<dbReference type="Pfam" id="PF07885">
    <property type="entry name" value="Ion_trans_2"/>
    <property type="match status" value="1"/>
</dbReference>
<evidence type="ECO:0000256" key="1">
    <source>
        <dbReference type="SAM" id="Phobius"/>
    </source>
</evidence>
<keyword evidence="3" id="KW-0407">Ion channel</keyword>
<keyword evidence="4" id="KW-1185">Reference proteome</keyword>
<comment type="caution">
    <text evidence="3">The sequence shown here is derived from an EMBL/GenBank/DDBJ whole genome shotgun (WGS) entry which is preliminary data.</text>
</comment>
<dbReference type="GO" id="GO:0034220">
    <property type="term" value="P:monoatomic ion transmembrane transport"/>
    <property type="evidence" value="ECO:0007669"/>
    <property type="project" value="UniProtKB-KW"/>
</dbReference>
<feature type="transmembrane region" description="Helical" evidence="1">
    <location>
        <begin position="100"/>
        <end position="117"/>
    </location>
</feature>
<evidence type="ECO:0000313" key="3">
    <source>
        <dbReference type="EMBL" id="RWZ59268.1"/>
    </source>
</evidence>
<keyword evidence="3" id="KW-0406">Ion transport</keyword>
<feature type="transmembrane region" description="Helical" evidence="1">
    <location>
        <begin position="58"/>
        <end position="80"/>
    </location>
</feature>
<dbReference type="InterPro" id="IPR013099">
    <property type="entry name" value="K_chnl_dom"/>
</dbReference>
<dbReference type="Proteomes" id="UP000288603">
    <property type="component" value="Unassembled WGS sequence"/>
</dbReference>
<keyword evidence="1" id="KW-0472">Membrane</keyword>
<evidence type="ECO:0000313" key="4">
    <source>
        <dbReference type="Proteomes" id="UP000288603"/>
    </source>
</evidence>
<accession>A0A3S3ZNJ4</accession>
<keyword evidence="1" id="KW-0812">Transmembrane</keyword>
<proteinExistence type="predicted"/>
<protein>
    <submittedName>
        <fullName evidence="3">Two pore domain potassium channel family protein</fullName>
    </submittedName>
</protein>
<keyword evidence="1" id="KW-1133">Transmembrane helix</keyword>
<gene>
    <name evidence="3" type="ORF">ELQ92_13495</name>
</gene>
<feature type="transmembrane region" description="Helical" evidence="1">
    <location>
        <begin position="137"/>
        <end position="155"/>
    </location>
</feature>
<dbReference type="EMBL" id="RZNC01000005">
    <property type="protein sequence ID" value="RWZ59268.1"/>
    <property type="molecule type" value="Genomic_DNA"/>
</dbReference>
<dbReference type="RefSeq" id="WP_128499842.1">
    <property type="nucleotide sequence ID" value="NZ_RZNC01000005.1"/>
</dbReference>
<dbReference type="Gene3D" id="1.10.287.70">
    <property type="match status" value="1"/>
</dbReference>
<name>A0A3S3ZNJ4_9MICO</name>
<reference evidence="3 4" key="1">
    <citation type="submission" date="2018-12" db="EMBL/GenBank/DDBJ databases">
        <authorList>
            <person name="Li F."/>
        </authorList>
    </citation>
    <scope>NUCLEOTIDE SEQUENCE [LARGE SCALE GENOMIC DNA]</scope>
    <source>
        <strain evidence="3 4">8H24J-4-2</strain>
    </source>
</reference>
<dbReference type="SUPFAM" id="SSF81324">
    <property type="entry name" value="Voltage-gated potassium channels"/>
    <property type="match status" value="1"/>
</dbReference>
<keyword evidence="3" id="KW-0813">Transport</keyword>
<dbReference type="AlphaFoldDB" id="A0A3S3ZNJ4"/>
<sequence length="299" mass="31924">MAVLSTILGAILLIVTANDVFQTLLRPSGTGRLSHLVFRAAWSIRGRGGRPLPSLGPLAILTVTVGWVMLSTLGWALIYLPHVPGGFAYTGVDPYRHHPFAEAITISMVALTTLGYGDAVPTVDALRLLSPLEALGGFGLLTASVSWFMQVYPALGRRRTLAIELTALADAGLTRLDNVDDAGASALLAKVTHSLAEVSADLTQNAEIFYFAERDERLSAPHAMRFILVLRDAAASSTSDRVRAHGIALANVIDQLARHISDEYSHVRGDSADEILAAVAGSHGHHFSAMRARDDQGSE</sequence>